<reference evidence="1 2" key="1">
    <citation type="submission" date="2010-04" db="EMBL/GenBank/DDBJ databases">
        <title>Complete sequence of chromosome 1 of Burkholderia sp. CCGE1002.</title>
        <authorList>
            <consortium name="US DOE Joint Genome Institute"/>
            <person name="Lucas S."/>
            <person name="Copeland A."/>
            <person name="Lapidus A."/>
            <person name="Cheng J.-F."/>
            <person name="Bruce D."/>
            <person name="Goodwin L."/>
            <person name="Pitluck S."/>
            <person name="Chertkov O."/>
            <person name="Detter J.C."/>
            <person name="Han C."/>
            <person name="Tapia R."/>
            <person name="Land M."/>
            <person name="Hauser L."/>
            <person name="Kyrpides N."/>
            <person name="Ovchinnikova G."/>
            <person name="Martinez-Romero E."/>
            <person name="Hernandez M.A.R."/>
            <person name="Tiedje J.M."/>
            <person name="Woyke T."/>
        </authorList>
    </citation>
    <scope>NUCLEOTIDE SEQUENCE [LARGE SCALE GENOMIC DNA]</scope>
    <source>
        <strain evidence="1 2">CCGE1002</strain>
    </source>
</reference>
<gene>
    <name evidence="1" type="ordered locus">BC1002_1277</name>
</gene>
<dbReference type="AlphaFoldDB" id="D5W7G2"/>
<dbReference type="Pfam" id="PF17765">
    <property type="entry name" value="MLTR_LBD"/>
    <property type="match status" value="1"/>
</dbReference>
<dbReference type="PANTHER" id="PTHR35010:SF3">
    <property type="entry name" value="BLL4873 PROTEIN"/>
    <property type="match status" value="1"/>
</dbReference>
<dbReference type="Proteomes" id="UP000002190">
    <property type="component" value="Chromosome 1"/>
</dbReference>
<dbReference type="STRING" id="640511.BC1002_1277"/>
<dbReference type="Gene3D" id="1.10.260.40">
    <property type="entry name" value="lambda repressor-like DNA-binding domains"/>
    <property type="match status" value="1"/>
</dbReference>
<dbReference type="KEGG" id="bge:BC1002_1277"/>
<dbReference type="EMBL" id="CP002013">
    <property type="protein sequence ID" value="ADG15357.1"/>
    <property type="molecule type" value="Genomic_DNA"/>
</dbReference>
<accession>D5W7G2</accession>
<dbReference type="SUPFAM" id="SSF47413">
    <property type="entry name" value="lambda repressor-like DNA-binding domains"/>
    <property type="match status" value="1"/>
</dbReference>
<sequence>MTMNVRTLAADRRRCELGAFLRSRREHLSPAAVGLPDGFRRRTPGLRREEVAMLADVGTTWYTWLEQGRDVRASEEVLIAIADALRLDAVERRHLFVLSDRPSPEVRSTNPEKLEEPVQRMLASLSGQPAYVTGRRWDILGWNRAATLVFGDYGQLSADERNLMFMVFANARHRRLLVDWQEVARASLAMFRNDSARYVGDPDFERLISTLRHRSNEFNAWWRRHEVLNPLSNIKRIRHPRKGLMVFEYTSFALLDGSDRKLTVYTPLDECRTADKLDALIASVRREP</sequence>
<dbReference type="SMART" id="SM00530">
    <property type="entry name" value="HTH_XRE"/>
    <property type="match status" value="1"/>
</dbReference>
<protein>
    <submittedName>
        <fullName evidence="1">Helix-turn-helix domain protein</fullName>
    </submittedName>
</protein>
<proteinExistence type="predicted"/>
<dbReference type="GeneID" id="301092627"/>
<dbReference type="InterPro" id="IPR010982">
    <property type="entry name" value="Lambda_DNA-bd_dom_sf"/>
</dbReference>
<dbReference type="HOGENOM" id="CLU_057862_2_0_4"/>
<evidence type="ECO:0000313" key="1">
    <source>
        <dbReference type="EMBL" id="ADG15357.1"/>
    </source>
</evidence>
<dbReference type="GO" id="GO:0003677">
    <property type="term" value="F:DNA binding"/>
    <property type="evidence" value="ECO:0007669"/>
    <property type="project" value="InterPro"/>
</dbReference>
<dbReference type="InterPro" id="IPR001387">
    <property type="entry name" value="Cro/C1-type_HTH"/>
</dbReference>
<dbReference type="RefSeq" id="WP_013089236.1">
    <property type="nucleotide sequence ID" value="NC_014117.1"/>
</dbReference>
<evidence type="ECO:0000313" key="2">
    <source>
        <dbReference type="Proteomes" id="UP000002190"/>
    </source>
</evidence>
<dbReference type="CDD" id="cd00093">
    <property type="entry name" value="HTH_XRE"/>
    <property type="match status" value="1"/>
</dbReference>
<reference evidence="1 2" key="2">
    <citation type="journal article" date="2012" name="J. Bacteriol.">
        <title>Genome Sequences of Burkholderia sp. Strains CCGE1002 and H160, Isolated from Legume Nodules in Mexico and Brazil.</title>
        <authorList>
            <person name="Ormeno-Orrillo E."/>
            <person name="Rogel M.A."/>
            <person name="Chueire L.M."/>
            <person name="Tiedje J.M."/>
            <person name="Martinez-Romero E."/>
            <person name="Hungria M."/>
        </authorList>
    </citation>
    <scope>NUCLEOTIDE SEQUENCE [LARGE SCALE GENOMIC DNA]</scope>
    <source>
        <strain evidence="1 2">CCGE1002</strain>
    </source>
</reference>
<dbReference type="PANTHER" id="PTHR35010">
    <property type="entry name" value="BLL4672 PROTEIN-RELATED"/>
    <property type="match status" value="1"/>
</dbReference>
<dbReference type="eggNOG" id="COG1396">
    <property type="taxonomic scope" value="Bacteria"/>
</dbReference>
<dbReference type="Pfam" id="PF13560">
    <property type="entry name" value="HTH_31"/>
    <property type="match status" value="1"/>
</dbReference>
<dbReference type="Gene3D" id="3.30.450.180">
    <property type="match status" value="1"/>
</dbReference>
<organism evidence="1 2">
    <name type="scientific">Paraburkholderia atlantica</name>
    <dbReference type="NCBI Taxonomy" id="2654982"/>
    <lineage>
        <taxon>Bacteria</taxon>
        <taxon>Pseudomonadati</taxon>
        <taxon>Pseudomonadota</taxon>
        <taxon>Betaproteobacteria</taxon>
        <taxon>Burkholderiales</taxon>
        <taxon>Burkholderiaceae</taxon>
        <taxon>Paraburkholderia</taxon>
    </lineage>
</organism>
<name>D5W7G2_PARAM</name>
<dbReference type="InterPro" id="IPR041413">
    <property type="entry name" value="MLTR_LBD"/>
</dbReference>